<protein>
    <submittedName>
        <fullName evidence="6">2-hydroxy-3-oxopropionate reductase</fullName>
    </submittedName>
</protein>
<feature type="domain" description="3-hydroxyisobutyrate dehydrogenase-like NAD-binding" evidence="5">
    <location>
        <begin position="164"/>
        <end position="279"/>
    </location>
</feature>
<evidence type="ECO:0000313" key="7">
    <source>
        <dbReference type="Proteomes" id="UP001500200"/>
    </source>
</evidence>
<evidence type="ECO:0000259" key="5">
    <source>
        <dbReference type="Pfam" id="PF14833"/>
    </source>
</evidence>
<dbReference type="InterPro" id="IPR015815">
    <property type="entry name" value="HIBADH-related"/>
</dbReference>
<dbReference type="PANTHER" id="PTHR43060:SF15">
    <property type="entry name" value="3-HYDROXYISOBUTYRATE DEHYDROGENASE-LIKE 1, MITOCHONDRIAL-RELATED"/>
    <property type="match status" value="1"/>
</dbReference>
<dbReference type="Gene3D" id="3.40.50.720">
    <property type="entry name" value="NAD(P)-binding Rossmann-like Domain"/>
    <property type="match status" value="1"/>
</dbReference>
<name>A0ABP9SEA2_9MICC</name>
<evidence type="ECO:0000256" key="2">
    <source>
        <dbReference type="ARBA" id="ARBA00023002"/>
    </source>
</evidence>
<evidence type="ECO:0000313" key="6">
    <source>
        <dbReference type="EMBL" id="GAA5194107.1"/>
    </source>
</evidence>
<dbReference type="Pfam" id="PF14833">
    <property type="entry name" value="NAD_binding_11"/>
    <property type="match status" value="1"/>
</dbReference>
<dbReference type="Gene3D" id="1.10.1040.10">
    <property type="entry name" value="N-(1-d-carboxylethyl)-l-norvaline Dehydrogenase, domain 2"/>
    <property type="match status" value="1"/>
</dbReference>
<dbReference type="PIRSF" id="PIRSF000103">
    <property type="entry name" value="HIBADH"/>
    <property type="match status" value="1"/>
</dbReference>
<organism evidence="6 7">
    <name type="scientific">Arthrobacter gyeryongensis</name>
    <dbReference type="NCBI Taxonomy" id="1650592"/>
    <lineage>
        <taxon>Bacteria</taxon>
        <taxon>Bacillati</taxon>
        <taxon>Actinomycetota</taxon>
        <taxon>Actinomycetes</taxon>
        <taxon>Micrococcales</taxon>
        <taxon>Micrococcaceae</taxon>
        <taxon>Arthrobacter</taxon>
    </lineage>
</organism>
<keyword evidence="7" id="KW-1185">Reference proteome</keyword>
<dbReference type="SUPFAM" id="SSF51735">
    <property type="entry name" value="NAD(P)-binding Rossmann-fold domains"/>
    <property type="match status" value="1"/>
</dbReference>
<dbReference type="InterPro" id="IPR013328">
    <property type="entry name" value="6PGD_dom2"/>
</dbReference>
<evidence type="ECO:0000259" key="4">
    <source>
        <dbReference type="Pfam" id="PF03446"/>
    </source>
</evidence>
<proteinExistence type="inferred from homology"/>
<dbReference type="SUPFAM" id="SSF48179">
    <property type="entry name" value="6-phosphogluconate dehydrogenase C-terminal domain-like"/>
    <property type="match status" value="1"/>
</dbReference>
<comment type="caution">
    <text evidence="6">The sequence shown here is derived from an EMBL/GenBank/DDBJ whole genome shotgun (WGS) entry which is preliminary data.</text>
</comment>
<sequence>MKVGYIGLGHMGRGMALNLVKAGLDVTVFDLSSEAMDVVVSAGAKPSSSVGELTKSVDVVFTSLPGPAQVESVVLGKDGVLDNISAGKVLFELSTSSHELALRIHEAFAGKGATMLDAPVSGGPAGAESGDMAFWVGGDRETYEKFLPVLKAMGDKPRLVGPIGAGTIVKLVNNVTGQVFLHAMGEAFSVAVKAGVDPLELWDALRLGVIGKSSAINMLTKQFLPGKFDPPAFALNLALKDVNLATQLGRELGVPMRLANLTHAEMTEAVGRGMGEKDCRIYLTLQLERAGVTIAVDPDELAARQATPTTTTD</sequence>
<dbReference type="PANTHER" id="PTHR43060">
    <property type="entry name" value="3-HYDROXYISOBUTYRATE DEHYDROGENASE-LIKE 1, MITOCHONDRIAL-RELATED"/>
    <property type="match status" value="1"/>
</dbReference>
<keyword evidence="2" id="KW-0560">Oxidoreductase</keyword>
<evidence type="ECO:0000256" key="3">
    <source>
        <dbReference type="ARBA" id="ARBA00023027"/>
    </source>
</evidence>
<dbReference type="Proteomes" id="UP001500200">
    <property type="component" value="Unassembled WGS sequence"/>
</dbReference>
<dbReference type="InterPro" id="IPR036291">
    <property type="entry name" value="NAD(P)-bd_dom_sf"/>
</dbReference>
<reference evidence="7" key="1">
    <citation type="journal article" date="2019" name="Int. J. Syst. Evol. Microbiol.">
        <title>The Global Catalogue of Microorganisms (GCM) 10K type strain sequencing project: providing services to taxonomists for standard genome sequencing and annotation.</title>
        <authorList>
            <consortium name="The Broad Institute Genomics Platform"/>
            <consortium name="The Broad Institute Genome Sequencing Center for Infectious Disease"/>
            <person name="Wu L."/>
            <person name="Ma J."/>
        </authorList>
    </citation>
    <scope>NUCLEOTIDE SEQUENCE [LARGE SCALE GENOMIC DNA]</scope>
    <source>
        <strain evidence="7">JCM 18514</strain>
    </source>
</reference>
<gene>
    <name evidence="6" type="primary">garR_1</name>
    <name evidence="6" type="ORF">GCM10023346_20760</name>
</gene>
<evidence type="ECO:0000256" key="1">
    <source>
        <dbReference type="ARBA" id="ARBA00009080"/>
    </source>
</evidence>
<dbReference type="InterPro" id="IPR002204">
    <property type="entry name" value="3-OH-isobutyrate_DH-rel_CS"/>
</dbReference>
<dbReference type="PROSITE" id="PS00895">
    <property type="entry name" value="3_HYDROXYISOBUT_DH"/>
    <property type="match status" value="1"/>
</dbReference>
<dbReference type="RefSeq" id="WP_345449252.1">
    <property type="nucleotide sequence ID" value="NZ_BAABKK010000011.1"/>
</dbReference>
<dbReference type="InterPro" id="IPR008927">
    <property type="entry name" value="6-PGluconate_DH-like_C_sf"/>
</dbReference>
<dbReference type="Pfam" id="PF03446">
    <property type="entry name" value="NAD_binding_2"/>
    <property type="match status" value="1"/>
</dbReference>
<comment type="similarity">
    <text evidence="1">Belongs to the HIBADH-related family.</text>
</comment>
<keyword evidence="3" id="KW-0520">NAD</keyword>
<dbReference type="InterPro" id="IPR006115">
    <property type="entry name" value="6PGDH_NADP-bd"/>
</dbReference>
<dbReference type="EMBL" id="BAABKK010000011">
    <property type="protein sequence ID" value="GAA5194107.1"/>
    <property type="molecule type" value="Genomic_DNA"/>
</dbReference>
<accession>A0ABP9SEA2</accession>
<dbReference type="InterPro" id="IPR029154">
    <property type="entry name" value="HIBADH-like_NADP-bd"/>
</dbReference>
<feature type="domain" description="6-phosphogluconate dehydrogenase NADP-binding" evidence="4">
    <location>
        <begin position="2"/>
        <end position="156"/>
    </location>
</feature>